<keyword evidence="1" id="KW-1185">Reference proteome</keyword>
<evidence type="ECO:0000313" key="1">
    <source>
        <dbReference type="Proteomes" id="UP000887565"/>
    </source>
</evidence>
<dbReference type="Proteomes" id="UP000887565">
    <property type="component" value="Unplaced"/>
</dbReference>
<dbReference type="WBParaSite" id="nRc.2.0.1.t35462-RA">
    <property type="protein sequence ID" value="nRc.2.0.1.t35462-RA"/>
    <property type="gene ID" value="nRc.2.0.1.g35462"/>
</dbReference>
<evidence type="ECO:0000313" key="2">
    <source>
        <dbReference type="WBParaSite" id="nRc.2.0.1.t35462-RA"/>
    </source>
</evidence>
<dbReference type="AlphaFoldDB" id="A0A915K9U3"/>
<protein>
    <submittedName>
        <fullName evidence="2">Uncharacterized protein</fullName>
    </submittedName>
</protein>
<name>A0A915K9U3_ROMCU</name>
<sequence length="81" mass="9191">MLLKILKLIIELKLKKLLKHYQYPDYFTKKASLIIAEISDFDITLKSAGVFQSLEVAMSVKITDAMLRKGLIRSNPGQPLV</sequence>
<organism evidence="1 2">
    <name type="scientific">Romanomermis culicivorax</name>
    <name type="common">Nematode worm</name>
    <dbReference type="NCBI Taxonomy" id="13658"/>
    <lineage>
        <taxon>Eukaryota</taxon>
        <taxon>Metazoa</taxon>
        <taxon>Ecdysozoa</taxon>
        <taxon>Nematoda</taxon>
        <taxon>Enoplea</taxon>
        <taxon>Dorylaimia</taxon>
        <taxon>Mermithida</taxon>
        <taxon>Mermithoidea</taxon>
        <taxon>Mermithidae</taxon>
        <taxon>Romanomermis</taxon>
    </lineage>
</organism>
<reference evidence="2" key="1">
    <citation type="submission" date="2022-11" db="UniProtKB">
        <authorList>
            <consortium name="WormBaseParasite"/>
        </authorList>
    </citation>
    <scope>IDENTIFICATION</scope>
</reference>
<proteinExistence type="predicted"/>
<accession>A0A915K9U3</accession>